<comment type="caution">
    <text evidence="2">The sequence shown here is derived from an EMBL/GenBank/DDBJ whole genome shotgun (WGS) entry which is preliminary data.</text>
</comment>
<keyword evidence="1" id="KW-0812">Transmembrane</keyword>
<feature type="transmembrane region" description="Helical" evidence="1">
    <location>
        <begin position="21"/>
        <end position="44"/>
    </location>
</feature>
<sequence>MLHEGMACISFSTVQWKLKQLFRISNLLFCQITSISLLAELFSFPYHT</sequence>
<evidence type="ECO:0000313" key="2">
    <source>
        <dbReference type="EMBL" id="PRQ20507.1"/>
    </source>
</evidence>
<dbReference type="Proteomes" id="UP000238479">
    <property type="component" value="Chromosome 7"/>
</dbReference>
<name>A0A2P6PEZ8_ROSCH</name>
<dbReference type="EMBL" id="PDCK01000045">
    <property type="protein sequence ID" value="PRQ20507.1"/>
    <property type="molecule type" value="Genomic_DNA"/>
</dbReference>
<keyword evidence="3" id="KW-1185">Reference proteome</keyword>
<dbReference type="Gramene" id="PRQ20507">
    <property type="protein sequence ID" value="PRQ20507"/>
    <property type="gene ID" value="RchiOBHm_Chr7g0228931"/>
</dbReference>
<proteinExistence type="predicted"/>
<reference evidence="2 3" key="1">
    <citation type="journal article" date="2018" name="Nat. Genet.">
        <title>The Rosa genome provides new insights in the design of modern roses.</title>
        <authorList>
            <person name="Bendahmane M."/>
        </authorList>
    </citation>
    <scope>NUCLEOTIDE SEQUENCE [LARGE SCALE GENOMIC DNA]</scope>
    <source>
        <strain evidence="3">cv. Old Blush</strain>
    </source>
</reference>
<keyword evidence="1" id="KW-1133">Transmembrane helix</keyword>
<evidence type="ECO:0000256" key="1">
    <source>
        <dbReference type="SAM" id="Phobius"/>
    </source>
</evidence>
<dbReference type="AlphaFoldDB" id="A0A2P6PEZ8"/>
<gene>
    <name evidence="2" type="ORF">RchiOBHm_Chr7g0228931</name>
</gene>
<accession>A0A2P6PEZ8</accession>
<organism evidence="2 3">
    <name type="scientific">Rosa chinensis</name>
    <name type="common">China rose</name>
    <dbReference type="NCBI Taxonomy" id="74649"/>
    <lineage>
        <taxon>Eukaryota</taxon>
        <taxon>Viridiplantae</taxon>
        <taxon>Streptophyta</taxon>
        <taxon>Embryophyta</taxon>
        <taxon>Tracheophyta</taxon>
        <taxon>Spermatophyta</taxon>
        <taxon>Magnoliopsida</taxon>
        <taxon>eudicotyledons</taxon>
        <taxon>Gunneridae</taxon>
        <taxon>Pentapetalae</taxon>
        <taxon>rosids</taxon>
        <taxon>fabids</taxon>
        <taxon>Rosales</taxon>
        <taxon>Rosaceae</taxon>
        <taxon>Rosoideae</taxon>
        <taxon>Rosoideae incertae sedis</taxon>
        <taxon>Rosa</taxon>
    </lineage>
</organism>
<protein>
    <submittedName>
        <fullName evidence="2">Uncharacterized protein</fullName>
    </submittedName>
</protein>
<keyword evidence="1" id="KW-0472">Membrane</keyword>
<evidence type="ECO:0000313" key="3">
    <source>
        <dbReference type="Proteomes" id="UP000238479"/>
    </source>
</evidence>